<keyword evidence="3" id="KW-1185">Reference proteome</keyword>
<protein>
    <recommendedName>
        <fullName evidence="4">Elongin-A</fullName>
    </recommendedName>
</protein>
<evidence type="ECO:0008006" key="4">
    <source>
        <dbReference type="Google" id="ProtNLM"/>
    </source>
</evidence>
<organism evidence="2 3">
    <name type="scientific">Stephania yunnanensis</name>
    <dbReference type="NCBI Taxonomy" id="152371"/>
    <lineage>
        <taxon>Eukaryota</taxon>
        <taxon>Viridiplantae</taxon>
        <taxon>Streptophyta</taxon>
        <taxon>Embryophyta</taxon>
        <taxon>Tracheophyta</taxon>
        <taxon>Spermatophyta</taxon>
        <taxon>Magnoliopsida</taxon>
        <taxon>Ranunculales</taxon>
        <taxon>Menispermaceae</taxon>
        <taxon>Menispermoideae</taxon>
        <taxon>Cissampelideae</taxon>
        <taxon>Stephania</taxon>
    </lineage>
</organism>
<dbReference type="AlphaFoldDB" id="A0AAP0FCP0"/>
<dbReference type="Gene3D" id="6.10.250.3180">
    <property type="match status" value="1"/>
</dbReference>
<dbReference type="EMBL" id="JBBNAF010000010">
    <property type="protein sequence ID" value="KAK9107645.1"/>
    <property type="molecule type" value="Genomic_DNA"/>
</dbReference>
<accession>A0AAP0FCP0</accession>
<feature type="compositionally biased region" description="Polar residues" evidence="1">
    <location>
        <begin position="211"/>
        <end position="237"/>
    </location>
</feature>
<feature type="region of interest" description="Disordered" evidence="1">
    <location>
        <begin position="207"/>
        <end position="256"/>
    </location>
</feature>
<name>A0AAP0FCP0_9MAGN</name>
<evidence type="ECO:0000313" key="3">
    <source>
        <dbReference type="Proteomes" id="UP001420932"/>
    </source>
</evidence>
<dbReference type="PANTHER" id="PTHR47543">
    <property type="entry name" value="OS08G0169600 PROTEIN"/>
    <property type="match status" value="1"/>
</dbReference>
<proteinExistence type="predicted"/>
<dbReference type="InterPro" id="IPR010684">
    <property type="entry name" value="RNA_pol_II_trans_fac_SIII_A"/>
</dbReference>
<evidence type="ECO:0000313" key="2">
    <source>
        <dbReference type="EMBL" id="KAK9107645.1"/>
    </source>
</evidence>
<reference evidence="2 3" key="1">
    <citation type="submission" date="2024-01" db="EMBL/GenBank/DDBJ databases">
        <title>Genome assemblies of Stephania.</title>
        <authorList>
            <person name="Yang L."/>
        </authorList>
    </citation>
    <scope>NUCLEOTIDE SEQUENCE [LARGE SCALE GENOMIC DNA]</scope>
    <source>
        <strain evidence="2">YNDBR</strain>
        <tissue evidence="2">Leaf</tissue>
    </source>
</reference>
<comment type="caution">
    <text evidence="2">The sequence shown here is derived from an EMBL/GenBank/DDBJ whole genome shotgun (WGS) entry which is preliminary data.</text>
</comment>
<dbReference type="PANTHER" id="PTHR47543:SF2">
    <property type="entry name" value="RNA POLYMERASE II TRANSCRIPTION FACTOR SIII SUBUNIT A"/>
    <property type="match status" value="1"/>
</dbReference>
<dbReference type="GO" id="GO:0006368">
    <property type="term" value="P:transcription elongation by RNA polymerase II"/>
    <property type="evidence" value="ECO:0007669"/>
    <property type="project" value="InterPro"/>
</dbReference>
<dbReference type="GO" id="GO:0070449">
    <property type="term" value="C:elongin complex"/>
    <property type="evidence" value="ECO:0007669"/>
    <property type="project" value="InterPro"/>
</dbReference>
<evidence type="ECO:0000256" key="1">
    <source>
        <dbReference type="SAM" id="MobiDB-lite"/>
    </source>
</evidence>
<dbReference type="Pfam" id="PF06881">
    <property type="entry name" value="Elongin_A"/>
    <property type="match status" value="1"/>
</dbReference>
<sequence>MWGRKIPTLLELCIQTAIDNVRYLGDVGETDVDLLKEILSHCTVDQLTHIENSTEGRDLSPITDNLWKMFYEQQFGVESCNFVVERMKEKKVSIKWRQIYEAQQRDVDKAQKRAVDRFKQRFGKEVVRKQSRQTRPCSKIPPSNKRSFFGGSGPCHYLSNLKGNLMKKAKMEYLNSHEAKVHAAMRKKDLQRNQCAPRTTTTAFLSEKTKPQSQISLGRLQGLNSSSVPPRTVTPNNIFRKDFASSSKPAKSLRRV</sequence>
<gene>
    <name evidence="2" type="ORF">Syun_023656</name>
</gene>
<dbReference type="Proteomes" id="UP001420932">
    <property type="component" value="Unassembled WGS sequence"/>
</dbReference>